<feature type="domain" description="SiaC family regulatory phosphoprotein" evidence="1">
    <location>
        <begin position="6"/>
        <end position="122"/>
    </location>
</feature>
<dbReference type="Proteomes" id="UP001295463">
    <property type="component" value="Chromosome"/>
</dbReference>
<protein>
    <recommendedName>
        <fullName evidence="1">SiaC family regulatory phosphoprotein domain-containing protein</fullName>
    </recommendedName>
</protein>
<evidence type="ECO:0000313" key="3">
    <source>
        <dbReference type="Proteomes" id="UP001295463"/>
    </source>
</evidence>
<reference evidence="2 3" key="1">
    <citation type="submission" date="2022-03" db="EMBL/GenBank/DDBJ databases">
        <authorList>
            <person name="Koch H."/>
        </authorList>
    </citation>
    <scope>NUCLEOTIDE SEQUENCE [LARGE SCALE GENOMIC DNA]</scope>
    <source>
        <strain evidence="2 3">G1</strain>
    </source>
</reference>
<keyword evidence="3" id="KW-1185">Reference proteome</keyword>
<organism evidence="2 3">
    <name type="scientific">Trichlorobacter ammonificans</name>
    <dbReference type="NCBI Taxonomy" id="2916410"/>
    <lineage>
        <taxon>Bacteria</taxon>
        <taxon>Pseudomonadati</taxon>
        <taxon>Thermodesulfobacteriota</taxon>
        <taxon>Desulfuromonadia</taxon>
        <taxon>Geobacterales</taxon>
        <taxon>Geobacteraceae</taxon>
        <taxon>Trichlorobacter</taxon>
    </lineage>
</organism>
<sequence length="125" mass="14235">MATLDIAKTTSTPRVCFDAATKILHIDGESYPENSFEFYGPVLAWIRAYLAERHALDLDINVSYLNSSSTKCLLDLLDLLEEGHEQGDRVSVVWRYDRDNPRSHSLATEFQEEVTFPFSIAAYED</sequence>
<evidence type="ECO:0000259" key="1">
    <source>
        <dbReference type="Pfam" id="PF09345"/>
    </source>
</evidence>
<name>A0ABM9D5Q8_9BACT</name>
<gene>
    <name evidence="2" type="ORF">GEAMG1_0217</name>
</gene>
<accession>A0ABM9D5Q8</accession>
<dbReference type="EMBL" id="OW150024">
    <property type="protein sequence ID" value="CAH2030039.1"/>
    <property type="molecule type" value="Genomic_DNA"/>
</dbReference>
<dbReference type="Pfam" id="PF09345">
    <property type="entry name" value="SiaC"/>
    <property type="match status" value="1"/>
</dbReference>
<dbReference type="InterPro" id="IPR018530">
    <property type="entry name" value="SiaC"/>
</dbReference>
<proteinExistence type="predicted"/>
<dbReference type="RefSeq" id="WP_305731011.1">
    <property type="nucleotide sequence ID" value="NZ_OW150024.1"/>
</dbReference>
<evidence type="ECO:0000313" key="2">
    <source>
        <dbReference type="EMBL" id="CAH2030039.1"/>
    </source>
</evidence>